<dbReference type="EMBL" id="VYYT01000821">
    <property type="protein sequence ID" value="KAK2729188.1"/>
    <property type="molecule type" value="Genomic_DNA"/>
</dbReference>
<protein>
    <submittedName>
        <fullName evidence="2">Uncharacterized protein</fullName>
    </submittedName>
</protein>
<keyword evidence="3" id="KW-1185">Reference proteome</keyword>
<evidence type="ECO:0000313" key="2">
    <source>
        <dbReference type="EMBL" id="KAK2729188.1"/>
    </source>
</evidence>
<reference evidence="2" key="1">
    <citation type="submission" date="2023-02" db="EMBL/GenBank/DDBJ databases">
        <title>Colletotrichum kahawae CIFC_Que2 genome sequencing and assembly.</title>
        <authorList>
            <person name="Baroncelli R."/>
        </authorList>
    </citation>
    <scope>NUCLEOTIDE SEQUENCE</scope>
    <source>
        <strain evidence="2">CIFC_Que2</strain>
    </source>
</reference>
<dbReference type="AlphaFoldDB" id="A0AAD9XXE4"/>
<evidence type="ECO:0000256" key="1">
    <source>
        <dbReference type="SAM" id="MobiDB-lite"/>
    </source>
</evidence>
<gene>
    <name evidence="2" type="ORF">CKAH01_10395</name>
</gene>
<evidence type="ECO:0000313" key="3">
    <source>
        <dbReference type="Proteomes" id="UP001281614"/>
    </source>
</evidence>
<accession>A0AAD9XXE4</accession>
<organism evidence="2 3">
    <name type="scientific">Colletotrichum kahawae</name>
    <name type="common">Coffee berry disease fungus</name>
    <dbReference type="NCBI Taxonomy" id="34407"/>
    <lineage>
        <taxon>Eukaryota</taxon>
        <taxon>Fungi</taxon>
        <taxon>Dikarya</taxon>
        <taxon>Ascomycota</taxon>
        <taxon>Pezizomycotina</taxon>
        <taxon>Sordariomycetes</taxon>
        <taxon>Hypocreomycetidae</taxon>
        <taxon>Glomerellales</taxon>
        <taxon>Glomerellaceae</taxon>
        <taxon>Colletotrichum</taxon>
        <taxon>Colletotrichum gloeosporioides species complex</taxon>
    </lineage>
</organism>
<dbReference type="Proteomes" id="UP001281614">
    <property type="component" value="Unassembled WGS sequence"/>
</dbReference>
<comment type="caution">
    <text evidence="2">The sequence shown here is derived from an EMBL/GenBank/DDBJ whole genome shotgun (WGS) entry which is preliminary data.</text>
</comment>
<name>A0AAD9XXE4_COLKA</name>
<proteinExistence type="predicted"/>
<sequence length="150" mass="16366">MAPPSRLQQPCRDASFGADVTCEIYEKRRFGKSVVAKATRASHEALGLESRSLQRVVAVVDNARNRWFIVLTHGPGYDCVAPRPPNYEGNRKNSAGVIWPGVHREPAGGLSTTTTREGQVAEETNMQGGWGTDSMPRGMACQKTSNRHAT</sequence>
<feature type="region of interest" description="Disordered" evidence="1">
    <location>
        <begin position="126"/>
        <end position="150"/>
    </location>
</feature>